<dbReference type="EnsemblMetazoa" id="XM_031924124">
    <property type="protein sequence ID" value="XP_031779984"/>
    <property type="gene ID" value="LOC100680163"/>
</dbReference>
<organism evidence="2 3">
    <name type="scientific">Nasonia vitripennis</name>
    <name type="common">Parasitic wasp</name>
    <dbReference type="NCBI Taxonomy" id="7425"/>
    <lineage>
        <taxon>Eukaryota</taxon>
        <taxon>Metazoa</taxon>
        <taxon>Ecdysozoa</taxon>
        <taxon>Arthropoda</taxon>
        <taxon>Hexapoda</taxon>
        <taxon>Insecta</taxon>
        <taxon>Pterygota</taxon>
        <taxon>Neoptera</taxon>
        <taxon>Endopterygota</taxon>
        <taxon>Hymenoptera</taxon>
        <taxon>Apocrita</taxon>
        <taxon>Proctotrupomorpha</taxon>
        <taxon>Chalcidoidea</taxon>
        <taxon>Pteromalidae</taxon>
        <taxon>Pteromalinae</taxon>
        <taxon>Nasonia</taxon>
    </lineage>
</organism>
<dbReference type="SMR" id="A0A7M7Q2S6"/>
<dbReference type="OMA" id="WISSCRE"/>
<name>A0A7M7Q2S6_NASVI</name>
<evidence type="ECO:0000313" key="3">
    <source>
        <dbReference type="Proteomes" id="UP000002358"/>
    </source>
</evidence>
<evidence type="ECO:0000256" key="1">
    <source>
        <dbReference type="SAM" id="Coils"/>
    </source>
</evidence>
<keyword evidence="3" id="KW-1185">Reference proteome</keyword>
<protein>
    <recommendedName>
        <fullName evidence="4">Kinetochore protein SPC25</fullName>
    </recommendedName>
</protein>
<dbReference type="Proteomes" id="UP000002358">
    <property type="component" value="Chromosome 2"/>
</dbReference>
<dbReference type="KEGG" id="nvi:100680163"/>
<dbReference type="RefSeq" id="XP_031779984.1">
    <property type="nucleotide sequence ID" value="XM_031924124.2"/>
</dbReference>
<proteinExistence type="predicted"/>
<dbReference type="InParanoid" id="A0A7M7Q2S6"/>
<feature type="coiled-coil region" evidence="1">
    <location>
        <begin position="67"/>
        <end position="136"/>
    </location>
</feature>
<keyword evidence="1" id="KW-0175">Coiled coil</keyword>
<evidence type="ECO:0008006" key="4">
    <source>
        <dbReference type="Google" id="ProtNLM"/>
    </source>
</evidence>
<dbReference type="AlphaFoldDB" id="A0A7M7Q2S6"/>
<accession>A0A7M7Q2S6</accession>
<reference evidence="2" key="1">
    <citation type="submission" date="2021-01" db="UniProtKB">
        <authorList>
            <consortium name="EnsemblMetazoa"/>
        </authorList>
    </citation>
    <scope>IDENTIFICATION</scope>
</reference>
<sequence length="246" mass="29287">MYLPEDEDISCNDFESMILNPDEMKLYLKKLKDSCANFDAKIESNILQSISKSSECAKQVEKNYETILQLSNQKKELKAAIENLKLEQKVIEKKAINRMKEIEKTKTDIESIKERKEKLMLEIIDLKQESEKSNEHMKKQWDAVKKACRMYKNVLDIHIDTEMIDHIEHVTVTFFWSENPTNHKYFIVLTYQDNCWKVKKIEPELSMENKYQLNRVVQFSKQSEVANVTLLLCELRKLFLKNYFEK</sequence>
<evidence type="ECO:0000313" key="2">
    <source>
        <dbReference type="EnsemblMetazoa" id="XP_031779984"/>
    </source>
</evidence>
<dbReference type="GeneID" id="100680163"/>
<dbReference type="OrthoDB" id="7691513at2759"/>